<evidence type="ECO:0000256" key="6">
    <source>
        <dbReference type="ARBA" id="ARBA00023098"/>
    </source>
</evidence>
<dbReference type="Pfam" id="PF02660">
    <property type="entry name" value="G3P_acyltransf"/>
    <property type="match status" value="1"/>
</dbReference>
<dbReference type="Proteomes" id="UP000265964">
    <property type="component" value="Unassembled WGS sequence"/>
</dbReference>
<dbReference type="GO" id="GO:0005886">
    <property type="term" value="C:plasma membrane"/>
    <property type="evidence" value="ECO:0007669"/>
    <property type="project" value="InterPro"/>
</dbReference>
<feature type="transmembrane region" description="Helical" evidence="10">
    <location>
        <begin position="87"/>
        <end position="108"/>
    </location>
</feature>
<keyword evidence="1" id="KW-1003">Cell membrane</keyword>
<accession>A0A3A1YMB9</accession>
<dbReference type="OrthoDB" id="9777124at2"/>
<keyword evidence="7 10" id="KW-0472">Membrane</keyword>
<evidence type="ECO:0000256" key="7">
    <source>
        <dbReference type="ARBA" id="ARBA00023136"/>
    </source>
</evidence>
<sequence>MNKTKLTTIGNIMLTFFAIITFYLVGSFPNGKLLSRVFRLNVHELLERRPNYLMFRSLKSTWLLISLAISDFAKGIIPLYLGYKLGFTSLELSYLVIALLLGHYYSVFNYFRGRLGIVVCIALYTTLGWSVMFIAIILWFLAYFLFGYRVIANVFVATFVPFYAYWLNPTYMIPVVTLSCMIILKHVGLLIRTRYGYYLPDCNGLLQRLARDKDFLI</sequence>
<evidence type="ECO:0000256" key="10">
    <source>
        <dbReference type="SAM" id="Phobius"/>
    </source>
</evidence>
<evidence type="ECO:0000256" key="4">
    <source>
        <dbReference type="ARBA" id="ARBA00022692"/>
    </source>
</evidence>
<dbReference type="SMART" id="SM01207">
    <property type="entry name" value="G3P_acyltransf"/>
    <property type="match status" value="1"/>
</dbReference>
<dbReference type="GO" id="GO:0008654">
    <property type="term" value="P:phospholipid biosynthetic process"/>
    <property type="evidence" value="ECO:0007669"/>
    <property type="project" value="UniProtKB-KW"/>
</dbReference>
<dbReference type="AlphaFoldDB" id="A0A3A1YMB9"/>
<dbReference type="GO" id="GO:0043772">
    <property type="term" value="F:acyl-phosphate glycerol-3-phosphate acyltransferase activity"/>
    <property type="evidence" value="ECO:0007669"/>
    <property type="project" value="InterPro"/>
</dbReference>
<keyword evidence="12" id="KW-1185">Reference proteome</keyword>
<protein>
    <submittedName>
        <fullName evidence="11">Uncharacterized protein</fullName>
    </submittedName>
</protein>
<feature type="transmembrane region" description="Helical" evidence="10">
    <location>
        <begin position="171"/>
        <end position="191"/>
    </location>
</feature>
<dbReference type="PANTHER" id="PTHR30309">
    <property type="entry name" value="INNER MEMBRANE PROTEIN YGIH"/>
    <property type="match status" value="1"/>
</dbReference>
<evidence type="ECO:0000313" key="11">
    <source>
        <dbReference type="EMBL" id="RIY37167.1"/>
    </source>
</evidence>
<dbReference type="InterPro" id="IPR003811">
    <property type="entry name" value="G3P_acylTferase_PlsY"/>
</dbReference>
<dbReference type="PANTHER" id="PTHR30309:SF0">
    <property type="entry name" value="GLYCEROL-3-PHOSPHATE ACYLTRANSFERASE-RELATED"/>
    <property type="match status" value="1"/>
</dbReference>
<evidence type="ECO:0000256" key="3">
    <source>
        <dbReference type="ARBA" id="ARBA00022679"/>
    </source>
</evidence>
<keyword evidence="5 10" id="KW-1133">Transmembrane helix</keyword>
<organism evidence="11 12">
    <name type="scientific">Psittacicella gerlachiana</name>
    <dbReference type="NCBI Taxonomy" id="2028574"/>
    <lineage>
        <taxon>Bacteria</taxon>
        <taxon>Pseudomonadati</taxon>
        <taxon>Pseudomonadota</taxon>
        <taxon>Gammaproteobacteria</taxon>
        <taxon>Pasteurellales</taxon>
        <taxon>Psittacicellaceae</taxon>
        <taxon>Psittacicella</taxon>
    </lineage>
</organism>
<evidence type="ECO:0000313" key="12">
    <source>
        <dbReference type="Proteomes" id="UP000265964"/>
    </source>
</evidence>
<feature type="transmembrane region" description="Helical" evidence="10">
    <location>
        <begin position="6"/>
        <end position="26"/>
    </location>
</feature>
<keyword evidence="4 10" id="KW-0812">Transmembrane</keyword>
<keyword evidence="6" id="KW-0443">Lipid metabolism</keyword>
<keyword evidence="3" id="KW-0808">Transferase</keyword>
<feature type="transmembrane region" description="Helical" evidence="10">
    <location>
        <begin position="62"/>
        <end position="81"/>
    </location>
</feature>
<comment type="caution">
    <text evidence="11">The sequence shown here is derived from an EMBL/GenBank/DDBJ whole genome shotgun (WGS) entry which is preliminary data.</text>
</comment>
<keyword evidence="2" id="KW-0444">Lipid biosynthesis</keyword>
<evidence type="ECO:0000256" key="8">
    <source>
        <dbReference type="ARBA" id="ARBA00023209"/>
    </source>
</evidence>
<feature type="transmembrane region" description="Helical" evidence="10">
    <location>
        <begin position="146"/>
        <end position="164"/>
    </location>
</feature>
<dbReference type="EMBL" id="NRJF01000047">
    <property type="protein sequence ID" value="RIY37167.1"/>
    <property type="molecule type" value="Genomic_DNA"/>
</dbReference>
<reference evidence="11 12" key="1">
    <citation type="submission" date="2017-08" db="EMBL/GenBank/DDBJ databases">
        <title>Reclassification of Bisgaard taxon 37 and 44.</title>
        <authorList>
            <person name="Christensen H."/>
        </authorList>
    </citation>
    <scope>NUCLEOTIDE SEQUENCE [LARGE SCALE GENOMIC DNA]</scope>
    <source>
        <strain evidence="11 12">EEAB3T1</strain>
    </source>
</reference>
<evidence type="ECO:0000256" key="2">
    <source>
        <dbReference type="ARBA" id="ARBA00022516"/>
    </source>
</evidence>
<evidence type="ECO:0000256" key="9">
    <source>
        <dbReference type="ARBA" id="ARBA00023264"/>
    </source>
</evidence>
<evidence type="ECO:0000256" key="5">
    <source>
        <dbReference type="ARBA" id="ARBA00022989"/>
    </source>
</evidence>
<gene>
    <name evidence="11" type="ORF">CKF59_01970</name>
</gene>
<keyword evidence="8" id="KW-0594">Phospholipid biosynthesis</keyword>
<name>A0A3A1YMB9_9GAMM</name>
<evidence type="ECO:0000256" key="1">
    <source>
        <dbReference type="ARBA" id="ARBA00022475"/>
    </source>
</evidence>
<feature type="transmembrane region" description="Helical" evidence="10">
    <location>
        <begin position="115"/>
        <end position="140"/>
    </location>
</feature>
<keyword evidence="9" id="KW-1208">Phospholipid metabolism</keyword>
<proteinExistence type="predicted"/>